<protein>
    <submittedName>
        <fullName evidence="3">Glyoxylase, beta-lactamase superfamily II</fullName>
    </submittedName>
</protein>
<keyword evidence="1" id="KW-0479">Metal-binding</keyword>
<dbReference type="Pfam" id="PF00753">
    <property type="entry name" value="Lactamase_B"/>
    <property type="match status" value="1"/>
</dbReference>
<dbReference type="GO" id="GO:0050313">
    <property type="term" value="F:sulfur dioxygenase activity"/>
    <property type="evidence" value="ECO:0007669"/>
    <property type="project" value="InterPro"/>
</dbReference>
<accession>A0A1G6GZP1</accession>
<evidence type="ECO:0000256" key="1">
    <source>
        <dbReference type="ARBA" id="ARBA00022723"/>
    </source>
</evidence>
<evidence type="ECO:0000313" key="3">
    <source>
        <dbReference type="EMBL" id="SDB87530.1"/>
    </source>
</evidence>
<dbReference type="RefSeq" id="WP_092747058.1">
    <property type="nucleotide sequence ID" value="NZ_FMYL01000003.1"/>
</dbReference>
<organism evidence="3 4">
    <name type="scientific">Acinetobacter boissieri</name>
    <dbReference type="NCBI Taxonomy" id="1219383"/>
    <lineage>
        <taxon>Bacteria</taxon>
        <taxon>Pseudomonadati</taxon>
        <taxon>Pseudomonadota</taxon>
        <taxon>Gammaproteobacteria</taxon>
        <taxon>Moraxellales</taxon>
        <taxon>Moraxellaceae</taxon>
        <taxon>Acinetobacter</taxon>
    </lineage>
</organism>
<dbReference type="CDD" id="cd07724">
    <property type="entry name" value="POD-like_MBL-fold"/>
    <property type="match status" value="1"/>
</dbReference>
<dbReference type="OrthoDB" id="9784009at2"/>
<dbReference type="STRING" id="1219383.SAMN05421733_10391"/>
<dbReference type="EMBL" id="FMYL01000003">
    <property type="protein sequence ID" value="SDB87530.1"/>
    <property type="molecule type" value="Genomic_DNA"/>
</dbReference>
<evidence type="ECO:0000259" key="2">
    <source>
        <dbReference type="SMART" id="SM00849"/>
    </source>
</evidence>
<dbReference type="Proteomes" id="UP000242501">
    <property type="component" value="Unassembled WGS sequence"/>
</dbReference>
<dbReference type="GO" id="GO:0006749">
    <property type="term" value="P:glutathione metabolic process"/>
    <property type="evidence" value="ECO:0007669"/>
    <property type="project" value="InterPro"/>
</dbReference>
<dbReference type="SUPFAM" id="SSF56281">
    <property type="entry name" value="Metallo-hydrolase/oxidoreductase"/>
    <property type="match status" value="1"/>
</dbReference>
<proteinExistence type="predicted"/>
<dbReference type="GO" id="GO:0046872">
    <property type="term" value="F:metal ion binding"/>
    <property type="evidence" value="ECO:0007669"/>
    <property type="project" value="UniProtKB-KW"/>
</dbReference>
<gene>
    <name evidence="3" type="ORF">SAMN05421733_10391</name>
</gene>
<sequence length="233" mass="26174">MYIKQFFEPKSATYSYFLMCPYSKEAIIIDPVQCDLDKYLAEVKEHNANLQYIFETHIHADHITASDRLRISTQAKSVVHKNAGVECADIFMTDGCEFRFGEQCIKALATPGHTSACTSYYVKGYVFTGDTLLIGGCGRTDFQGGSAEHLYESVYNKLFTLPDETIVYPAHDYKGNLSSSIGHEKKYNLRLALGISKAQFINIMDHLDLAYPAQIDQALPANKLCGKSPRDYH</sequence>
<dbReference type="InterPro" id="IPR051682">
    <property type="entry name" value="Mito_Persulfide_Diox"/>
</dbReference>
<dbReference type="SMART" id="SM00849">
    <property type="entry name" value="Lactamase_B"/>
    <property type="match status" value="1"/>
</dbReference>
<dbReference type="InterPro" id="IPR044528">
    <property type="entry name" value="POD-like_MBL-fold"/>
</dbReference>
<feature type="domain" description="Metallo-beta-lactamase" evidence="2">
    <location>
        <begin position="12"/>
        <end position="171"/>
    </location>
</feature>
<dbReference type="AlphaFoldDB" id="A0A1G6GZP1"/>
<dbReference type="InterPro" id="IPR036866">
    <property type="entry name" value="RibonucZ/Hydroxyglut_hydro"/>
</dbReference>
<dbReference type="Gene3D" id="3.60.15.10">
    <property type="entry name" value="Ribonuclease Z/Hydroxyacylglutathione hydrolase-like"/>
    <property type="match status" value="1"/>
</dbReference>
<dbReference type="InterPro" id="IPR001279">
    <property type="entry name" value="Metallo-B-lactamas"/>
</dbReference>
<reference evidence="4" key="1">
    <citation type="submission" date="2016-09" db="EMBL/GenBank/DDBJ databases">
        <authorList>
            <person name="Varghese N."/>
            <person name="Submissions S."/>
        </authorList>
    </citation>
    <scope>NUCLEOTIDE SEQUENCE [LARGE SCALE GENOMIC DNA]</scope>
    <source>
        <strain evidence="4">ANC 4422</strain>
    </source>
</reference>
<evidence type="ECO:0000313" key="4">
    <source>
        <dbReference type="Proteomes" id="UP000242501"/>
    </source>
</evidence>
<dbReference type="PANTHER" id="PTHR43084:SF1">
    <property type="entry name" value="PERSULFIDE DIOXYGENASE ETHE1, MITOCHONDRIAL"/>
    <property type="match status" value="1"/>
</dbReference>
<dbReference type="PANTHER" id="PTHR43084">
    <property type="entry name" value="PERSULFIDE DIOXYGENASE ETHE1"/>
    <property type="match status" value="1"/>
</dbReference>
<keyword evidence="4" id="KW-1185">Reference proteome</keyword>
<name>A0A1G6GZP1_9GAMM</name>
<dbReference type="GO" id="GO:0070813">
    <property type="term" value="P:hydrogen sulfide metabolic process"/>
    <property type="evidence" value="ECO:0007669"/>
    <property type="project" value="TreeGrafter"/>
</dbReference>